<keyword evidence="9" id="KW-1185">Reference proteome</keyword>
<keyword evidence="4" id="KW-0496">Mitochondrion</keyword>
<dbReference type="PANTHER" id="PTHR12383:SF16">
    <property type="entry name" value="MITOCHONDRIAL INNER MEMBRANE PROTEASE SUBUNIT 1"/>
    <property type="match status" value="1"/>
</dbReference>
<evidence type="ECO:0000313" key="9">
    <source>
        <dbReference type="Proteomes" id="UP000631114"/>
    </source>
</evidence>
<dbReference type="Gene3D" id="2.10.109.10">
    <property type="entry name" value="Umud Fragment, subunit A"/>
    <property type="match status" value="1"/>
</dbReference>
<evidence type="ECO:0000259" key="7">
    <source>
        <dbReference type="Pfam" id="PF10502"/>
    </source>
</evidence>
<comment type="subcellular location">
    <subcellularLocation>
        <location evidence="1">Mitochondrion inner membrane</location>
    </subcellularLocation>
</comment>
<dbReference type="CDD" id="cd06530">
    <property type="entry name" value="S26_SPase_I"/>
    <property type="match status" value="1"/>
</dbReference>
<dbReference type="InterPro" id="IPR052064">
    <property type="entry name" value="Mito_IMP1_subunit"/>
</dbReference>
<dbReference type="Proteomes" id="UP000631114">
    <property type="component" value="Unassembled WGS sequence"/>
</dbReference>
<gene>
    <name evidence="8" type="ORF">IFM89_034918</name>
</gene>
<dbReference type="GO" id="GO:0006465">
    <property type="term" value="P:signal peptide processing"/>
    <property type="evidence" value="ECO:0007669"/>
    <property type="project" value="InterPro"/>
</dbReference>
<evidence type="ECO:0000256" key="6">
    <source>
        <dbReference type="ARBA" id="ARBA00038445"/>
    </source>
</evidence>
<dbReference type="PANTHER" id="PTHR12383">
    <property type="entry name" value="PROTEASE FAMILY S26 MITOCHONDRIAL INNER MEMBRANE PROTEASE-RELATED"/>
    <property type="match status" value="1"/>
</dbReference>
<proteinExistence type="inferred from homology"/>
<keyword evidence="2" id="KW-0999">Mitochondrion inner membrane</keyword>
<keyword evidence="3" id="KW-0378">Hydrolase</keyword>
<dbReference type="Pfam" id="PF10502">
    <property type="entry name" value="Peptidase_S26"/>
    <property type="match status" value="2"/>
</dbReference>
<evidence type="ECO:0000256" key="1">
    <source>
        <dbReference type="ARBA" id="ARBA00004273"/>
    </source>
</evidence>
<feature type="domain" description="Peptidase S26" evidence="7">
    <location>
        <begin position="66"/>
        <end position="107"/>
    </location>
</feature>
<keyword evidence="5" id="KW-0472">Membrane</keyword>
<sequence length="173" mass="19293">MVPTLHLTGDLVLVQRFSTKITRGDIVLVRSPENPRKIVAKRVTGMEGDEITFLVDPKKDDGKVKTVKVEQGHVWVTGDNVYDSRDSRTFGAVPSGLLYGRVFFRVWPFNAFGSLGSNKLKEGLFVSQERTTDPSVKSSAHLAIRPSVPPYAPPMIPVDNDDGIFMFFFFFSV</sequence>
<reference evidence="8 9" key="1">
    <citation type="submission" date="2020-10" db="EMBL/GenBank/DDBJ databases">
        <title>The Coptis chinensis genome and diversification of protoberbering-type alkaloids.</title>
        <authorList>
            <person name="Wang B."/>
            <person name="Shu S."/>
            <person name="Song C."/>
            <person name="Liu Y."/>
        </authorList>
    </citation>
    <scope>NUCLEOTIDE SEQUENCE [LARGE SCALE GENOMIC DNA]</scope>
    <source>
        <strain evidence="8">HL-2020</strain>
        <tissue evidence="8">Leaf</tissue>
    </source>
</reference>
<evidence type="ECO:0000256" key="3">
    <source>
        <dbReference type="ARBA" id="ARBA00022801"/>
    </source>
</evidence>
<feature type="domain" description="Peptidase S26" evidence="7">
    <location>
        <begin position="1"/>
        <end position="53"/>
    </location>
</feature>
<dbReference type="GO" id="GO:0042720">
    <property type="term" value="C:mitochondrial inner membrane peptidase complex"/>
    <property type="evidence" value="ECO:0007669"/>
    <property type="project" value="TreeGrafter"/>
</dbReference>
<dbReference type="SUPFAM" id="SSF51306">
    <property type="entry name" value="LexA/Signal peptidase"/>
    <property type="match status" value="1"/>
</dbReference>
<dbReference type="GO" id="GO:0004252">
    <property type="term" value="F:serine-type endopeptidase activity"/>
    <property type="evidence" value="ECO:0007669"/>
    <property type="project" value="InterPro"/>
</dbReference>
<organism evidence="8 9">
    <name type="scientific">Coptis chinensis</name>
    <dbReference type="NCBI Taxonomy" id="261450"/>
    <lineage>
        <taxon>Eukaryota</taxon>
        <taxon>Viridiplantae</taxon>
        <taxon>Streptophyta</taxon>
        <taxon>Embryophyta</taxon>
        <taxon>Tracheophyta</taxon>
        <taxon>Spermatophyta</taxon>
        <taxon>Magnoliopsida</taxon>
        <taxon>Ranunculales</taxon>
        <taxon>Ranunculaceae</taxon>
        <taxon>Coptidoideae</taxon>
        <taxon>Coptis</taxon>
    </lineage>
</organism>
<dbReference type="InterPro" id="IPR019533">
    <property type="entry name" value="Peptidase_S26"/>
</dbReference>
<accession>A0A835I339</accession>
<name>A0A835I339_9MAGN</name>
<evidence type="ECO:0000313" key="8">
    <source>
        <dbReference type="EMBL" id="KAF9611735.1"/>
    </source>
</evidence>
<evidence type="ECO:0000256" key="4">
    <source>
        <dbReference type="ARBA" id="ARBA00023128"/>
    </source>
</evidence>
<protein>
    <recommendedName>
        <fullName evidence="7">Peptidase S26 domain-containing protein</fullName>
    </recommendedName>
</protein>
<dbReference type="OrthoDB" id="308440at2759"/>
<dbReference type="AlphaFoldDB" id="A0A835I339"/>
<evidence type="ECO:0000256" key="5">
    <source>
        <dbReference type="ARBA" id="ARBA00023136"/>
    </source>
</evidence>
<dbReference type="InterPro" id="IPR000223">
    <property type="entry name" value="Pept_S26A_signal_pept_1"/>
</dbReference>
<comment type="caution">
    <text evidence="8">The sequence shown here is derived from an EMBL/GenBank/DDBJ whole genome shotgun (WGS) entry which is preliminary data.</text>
</comment>
<dbReference type="PRINTS" id="PR00727">
    <property type="entry name" value="LEADERPTASE"/>
</dbReference>
<dbReference type="InterPro" id="IPR036286">
    <property type="entry name" value="LexA/Signal_pep-like_sf"/>
</dbReference>
<evidence type="ECO:0000256" key="2">
    <source>
        <dbReference type="ARBA" id="ARBA00022792"/>
    </source>
</evidence>
<dbReference type="GO" id="GO:0006627">
    <property type="term" value="P:protein processing involved in protein targeting to mitochondrion"/>
    <property type="evidence" value="ECO:0007669"/>
    <property type="project" value="TreeGrafter"/>
</dbReference>
<comment type="similarity">
    <text evidence="6">Belongs to the peptidase S26 family. IMP1 subfamily.</text>
</comment>
<dbReference type="EMBL" id="JADFTS010000004">
    <property type="protein sequence ID" value="KAF9611735.1"/>
    <property type="molecule type" value="Genomic_DNA"/>
</dbReference>